<dbReference type="PANTHER" id="PTHR11088">
    <property type="entry name" value="TRNA DIMETHYLALLYLTRANSFERASE"/>
    <property type="match status" value="1"/>
</dbReference>
<dbReference type="GO" id="GO:0005739">
    <property type="term" value="C:mitochondrion"/>
    <property type="evidence" value="ECO:0007669"/>
    <property type="project" value="TreeGrafter"/>
</dbReference>
<dbReference type="Gene3D" id="3.40.50.300">
    <property type="entry name" value="P-loop containing nucleotide triphosphate hydrolases"/>
    <property type="match status" value="1"/>
</dbReference>
<keyword evidence="2" id="KW-0808">Transferase</keyword>
<protein>
    <submittedName>
        <fullName evidence="6">Uncharacterized protein</fullName>
    </submittedName>
</protein>
<accession>A0AAD6R308</accession>
<name>A0AAD6R308_9ROSI</name>
<comment type="similarity">
    <text evidence="1">Belongs to the IPP transferase family.</text>
</comment>
<keyword evidence="4" id="KW-0547">Nucleotide-binding</keyword>
<reference evidence="6 7" key="1">
    <citation type="journal article" date="2023" name="Mol. Ecol. Resour.">
        <title>Chromosome-level genome assembly of a triploid poplar Populus alba 'Berolinensis'.</title>
        <authorList>
            <person name="Chen S."/>
            <person name="Yu Y."/>
            <person name="Wang X."/>
            <person name="Wang S."/>
            <person name="Zhang T."/>
            <person name="Zhou Y."/>
            <person name="He R."/>
            <person name="Meng N."/>
            <person name="Wang Y."/>
            <person name="Liu W."/>
            <person name="Liu Z."/>
            <person name="Liu J."/>
            <person name="Guo Q."/>
            <person name="Huang H."/>
            <person name="Sederoff R.R."/>
            <person name="Wang G."/>
            <person name="Qu G."/>
            <person name="Chen S."/>
        </authorList>
    </citation>
    <scope>NUCLEOTIDE SEQUENCE [LARGE SCALE GENOMIC DNA]</scope>
    <source>
        <strain evidence="6">SC-2020</strain>
    </source>
</reference>
<dbReference type="PANTHER" id="PTHR11088:SF59">
    <property type="entry name" value="ADENYLATE ISOPENTENYLTRANSFERASE"/>
    <property type="match status" value="1"/>
</dbReference>
<dbReference type="GO" id="GO:0006400">
    <property type="term" value="P:tRNA modification"/>
    <property type="evidence" value="ECO:0007669"/>
    <property type="project" value="TreeGrafter"/>
</dbReference>
<gene>
    <name evidence="6" type="ORF">NC653_011592</name>
</gene>
<dbReference type="InterPro" id="IPR027417">
    <property type="entry name" value="P-loop_NTPase"/>
</dbReference>
<dbReference type="GO" id="GO:0005524">
    <property type="term" value="F:ATP binding"/>
    <property type="evidence" value="ECO:0007669"/>
    <property type="project" value="UniProtKB-KW"/>
</dbReference>
<dbReference type="InterPro" id="IPR039657">
    <property type="entry name" value="Dimethylallyltransferase"/>
</dbReference>
<evidence type="ECO:0000256" key="1">
    <source>
        <dbReference type="ARBA" id="ARBA00005842"/>
    </source>
</evidence>
<organism evidence="6 7">
    <name type="scientific">Populus alba x Populus x berolinensis</name>
    <dbReference type="NCBI Taxonomy" id="444605"/>
    <lineage>
        <taxon>Eukaryota</taxon>
        <taxon>Viridiplantae</taxon>
        <taxon>Streptophyta</taxon>
        <taxon>Embryophyta</taxon>
        <taxon>Tracheophyta</taxon>
        <taxon>Spermatophyta</taxon>
        <taxon>Magnoliopsida</taxon>
        <taxon>eudicotyledons</taxon>
        <taxon>Gunneridae</taxon>
        <taxon>Pentapetalae</taxon>
        <taxon>rosids</taxon>
        <taxon>fabids</taxon>
        <taxon>Malpighiales</taxon>
        <taxon>Salicaceae</taxon>
        <taxon>Saliceae</taxon>
        <taxon>Populus</taxon>
    </lineage>
</organism>
<evidence type="ECO:0000313" key="7">
    <source>
        <dbReference type="Proteomes" id="UP001164929"/>
    </source>
</evidence>
<evidence type="ECO:0000256" key="3">
    <source>
        <dbReference type="ARBA" id="ARBA00022712"/>
    </source>
</evidence>
<evidence type="ECO:0000256" key="5">
    <source>
        <dbReference type="ARBA" id="ARBA00022840"/>
    </source>
</evidence>
<sequence length="143" mass="16790">MLDVGLVYEVRGMFIPGIDHNRGIWRAIGIAEMEPYLQAEMEMADEATMKILLDIGIREMKENTKKLINKQLMKIKFLANKKGWKFHRIDATCVYERSAKVDEDVWDKKVLRPSLEMVTNFLREDEKAEEMADSFLVTRRYSN</sequence>
<dbReference type="GO" id="GO:0009691">
    <property type="term" value="P:cytokinin biosynthetic process"/>
    <property type="evidence" value="ECO:0007669"/>
    <property type="project" value="UniProtKB-KW"/>
</dbReference>
<dbReference type="Pfam" id="PF01715">
    <property type="entry name" value="IPPT"/>
    <property type="match status" value="1"/>
</dbReference>
<comment type="caution">
    <text evidence="6">The sequence shown here is derived from an EMBL/GenBank/DDBJ whole genome shotgun (WGS) entry which is preliminary data.</text>
</comment>
<proteinExistence type="inferred from homology"/>
<dbReference type="EMBL" id="JAQIZT010000004">
    <property type="protein sequence ID" value="KAJ7001202.1"/>
    <property type="molecule type" value="Genomic_DNA"/>
</dbReference>
<keyword evidence="7" id="KW-1185">Reference proteome</keyword>
<dbReference type="AlphaFoldDB" id="A0AAD6R308"/>
<evidence type="ECO:0000256" key="4">
    <source>
        <dbReference type="ARBA" id="ARBA00022741"/>
    </source>
</evidence>
<evidence type="ECO:0000256" key="2">
    <source>
        <dbReference type="ARBA" id="ARBA00022679"/>
    </source>
</evidence>
<dbReference type="Proteomes" id="UP001164929">
    <property type="component" value="Chromosome 4"/>
</dbReference>
<keyword evidence="5" id="KW-0067">ATP-binding</keyword>
<keyword evidence="3" id="KW-0203">Cytokinin biosynthesis</keyword>
<dbReference type="GO" id="GO:0052381">
    <property type="term" value="F:tRNA dimethylallyltransferase activity"/>
    <property type="evidence" value="ECO:0007669"/>
    <property type="project" value="TreeGrafter"/>
</dbReference>
<evidence type="ECO:0000313" key="6">
    <source>
        <dbReference type="EMBL" id="KAJ7001202.1"/>
    </source>
</evidence>